<evidence type="ECO:0000256" key="4">
    <source>
        <dbReference type="ARBA" id="ARBA00022679"/>
    </source>
</evidence>
<dbReference type="Proteomes" id="UP000093276">
    <property type="component" value="Chromosome"/>
</dbReference>
<reference evidence="11 12" key="1">
    <citation type="submission" date="2016-08" db="EMBL/GenBank/DDBJ databases">
        <title>Complete genome sequence of Flavobacterium johnsoniae strain GSE09, a volatile-producing biocontrol agent isolated from cucumber (Cucumis sativus).</title>
        <authorList>
            <person name="Jeong J.-J."/>
            <person name="Oh J.Y."/>
            <person name="Jim Y.J."/>
            <person name="Sang M.K."/>
            <person name="Kim K.D."/>
        </authorList>
    </citation>
    <scope>NUCLEOTIDE SEQUENCE [LARGE SCALE GENOMIC DNA]</scope>
    <source>
        <strain evidence="11 12">GSE09</strain>
    </source>
</reference>
<dbReference type="SMART" id="SM00138">
    <property type="entry name" value="MeTrc"/>
    <property type="match status" value="1"/>
</dbReference>
<dbReference type="PANTHER" id="PTHR24422:SF10">
    <property type="entry name" value="CHEMOTAXIS PROTEIN METHYLTRANSFERASE 2"/>
    <property type="match status" value="1"/>
</dbReference>
<dbReference type="InterPro" id="IPR036804">
    <property type="entry name" value="CheR_N_sf"/>
</dbReference>
<dbReference type="EC" id="2.1.1.80" evidence="2"/>
<dbReference type="SMART" id="SM00091">
    <property type="entry name" value="PAS"/>
    <property type="match status" value="1"/>
</dbReference>
<dbReference type="Gene3D" id="3.40.50.180">
    <property type="entry name" value="Methylesterase CheB, C-terminal domain"/>
    <property type="match status" value="1"/>
</dbReference>
<dbReference type="Gene3D" id="3.30.565.10">
    <property type="entry name" value="Histidine kinase-like ATPase, C-terminal domain"/>
    <property type="match status" value="1"/>
</dbReference>
<dbReference type="GeneID" id="32308656"/>
<dbReference type="InterPro" id="IPR036890">
    <property type="entry name" value="HATPase_C_sf"/>
</dbReference>
<dbReference type="InterPro" id="IPR035965">
    <property type="entry name" value="PAS-like_dom_sf"/>
</dbReference>
<dbReference type="PROSITE" id="PS50122">
    <property type="entry name" value="CHEB"/>
    <property type="match status" value="1"/>
</dbReference>
<dbReference type="InterPro" id="IPR022642">
    <property type="entry name" value="CheR_C"/>
</dbReference>
<evidence type="ECO:0000256" key="2">
    <source>
        <dbReference type="ARBA" id="ARBA00012534"/>
    </source>
</evidence>
<dbReference type="GO" id="GO:0006355">
    <property type="term" value="P:regulation of DNA-templated transcription"/>
    <property type="evidence" value="ECO:0007669"/>
    <property type="project" value="InterPro"/>
</dbReference>
<dbReference type="Pfam" id="PF01339">
    <property type="entry name" value="CheB_methylest"/>
    <property type="match status" value="1"/>
</dbReference>
<protein>
    <recommendedName>
        <fullName evidence="2">protein-glutamate O-methyltransferase</fullName>
        <ecNumber evidence="2">2.1.1.80</ecNumber>
    </recommendedName>
</protein>
<evidence type="ECO:0000256" key="6">
    <source>
        <dbReference type="PROSITE-ProRule" id="PRU00050"/>
    </source>
</evidence>
<evidence type="ECO:0000313" key="12">
    <source>
        <dbReference type="Proteomes" id="UP000093276"/>
    </source>
</evidence>
<keyword evidence="3 11" id="KW-0489">Methyltransferase</keyword>
<dbReference type="GO" id="GO:0005737">
    <property type="term" value="C:cytoplasm"/>
    <property type="evidence" value="ECO:0007669"/>
    <property type="project" value="InterPro"/>
</dbReference>
<dbReference type="Pfam" id="PF02518">
    <property type="entry name" value="HATPase_c"/>
    <property type="match status" value="1"/>
</dbReference>
<dbReference type="PRINTS" id="PR00996">
    <property type="entry name" value="CHERMTFRASE"/>
</dbReference>
<evidence type="ECO:0000256" key="5">
    <source>
        <dbReference type="ARBA" id="ARBA00022691"/>
    </source>
</evidence>
<dbReference type="InterPro" id="IPR036097">
    <property type="entry name" value="HisK_dim/P_sf"/>
</dbReference>
<dbReference type="PANTHER" id="PTHR24422">
    <property type="entry name" value="CHEMOTAXIS PROTEIN METHYLTRANSFERASE"/>
    <property type="match status" value="1"/>
</dbReference>
<dbReference type="InterPro" id="IPR000673">
    <property type="entry name" value="Sig_transdc_resp-reg_Me-estase"/>
</dbReference>
<dbReference type="InterPro" id="IPR000780">
    <property type="entry name" value="CheR_MeTrfase"/>
</dbReference>
<dbReference type="InterPro" id="IPR003594">
    <property type="entry name" value="HATPase_dom"/>
</dbReference>
<dbReference type="InterPro" id="IPR050903">
    <property type="entry name" value="Bact_Chemotaxis_MeTrfase"/>
</dbReference>
<dbReference type="SUPFAM" id="SSF55785">
    <property type="entry name" value="PYP-like sensor domain (PAS domain)"/>
    <property type="match status" value="1"/>
</dbReference>
<keyword evidence="7" id="KW-0175">Coiled coil</keyword>
<organism evidence="11 12">
    <name type="scientific">Flavobacterium anhuiense</name>
    <dbReference type="NCBI Taxonomy" id="459526"/>
    <lineage>
        <taxon>Bacteria</taxon>
        <taxon>Pseudomonadati</taxon>
        <taxon>Bacteroidota</taxon>
        <taxon>Flavobacteriia</taxon>
        <taxon>Flavobacteriales</taxon>
        <taxon>Flavobacteriaceae</taxon>
        <taxon>Flavobacterium</taxon>
    </lineage>
</organism>
<evidence type="ECO:0000259" key="10">
    <source>
        <dbReference type="PROSITE" id="PS50123"/>
    </source>
</evidence>
<dbReference type="GO" id="GO:0000155">
    <property type="term" value="F:phosphorelay sensor kinase activity"/>
    <property type="evidence" value="ECO:0007669"/>
    <property type="project" value="InterPro"/>
</dbReference>
<dbReference type="Gene3D" id="1.10.287.130">
    <property type="match status" value="1"/>
</dbReference>
<proteinExistence type="predicted"/>
<evidence type="ECO:0000256" key="3">
    <source>
        <dbReference type="ARBA" id="ARBA00022603"/>
    </source>
</evidence>
<dbReference type="CDD" id="cd00130">
    <property type="entry name" value="PAS"/>
    <property type="match status" value="1"/>
</dbReference>
<evidence type="ECO:0000313" key="11">
    <source>
        <dbReference type="EMBL" id="AOC95878.1"/>
    </source>
</evidence>
<dbReference type="Gene3D" id="3.40.50.150">
    <property type="entry name" value="Vaccinia Virus protein VP39"/>
    <property type="match status" value="1"/>
</dbReference>
<sequence>MNIVHLNRTQKAESFFPIVAISSASSEIEILKKVISEFPADSRMAYLIMEDLYFPQTENLALELESYSEMPVIEIVSSVDLHPNHIYVIPANNFLEIENGSLVLKSRTRSSNSANCLDFFFDSLASIYKSYTIGLVISGSAVDGFAGLKKVKEMGGTSIAILHKKGVPKNDDTGNFIDYFSPQDRVSDKLKEIQNSYVVNHAYQDNQNNNNEEEENLLKEITALLLLRTGTNFQHYKHQTIRRRIAKRMVVTHQESTQKYLNILKNSTAEQDALFNDILIPVTYFFRDASFFDHLCTAIFPSLIENVNNEILRIWSAGCSTGEEAYSLAICLHEYLEQNNKHNIKIQIFASDLSDHCIVKARSGVYTLQDVKNISTERLEKYFTKRNNTFHVNKIIQDMCVFAVHDLTKDASFSKIDLISCRNVLIYFDTELQNQVLTTFHYSLRDNGYLFLGKAETAHNMPDLFAIVDKQEKIYIRKNDTKHPKTIRLGSNSDRTKNVASETEIDYKKIASDILLENFSPAAVMINEQLEIVYFHGDTSPFLQPASGKPSFNILNMVREEISLELRNAILKARNEKKNFSGGYIAVKKQSFLTSFEVIFLPSNLDLLLIVFCKKTLSHSELITNAESPSNEFEKELHQLRGDFKRVTEEQQIYFEELQNTNVELLTNTEELQLINEKLTASAEELKSNNKELSFLNEELQNRRDELALMRNFYESIVKTIREPILIIDRNAAIKSANTSFYNYFKTIQEETEGNSIFEIGSCHWNIPEFKESVLKKVNQGETVENFKISFILENGIKKTMILNATPIIHSVPEGMILIALEDITELEFSNESIKNKNLELKSYSEHLESFTNAASHNLLEPGRKIYMFGKKVLDSEKLLSESGKHNLHRLLNTAVNLNQLIEDLIDYSKVNFSEKSFKKTDLNVVIKKVMIELKVMIQEHKAEIISDLLPVLYSIPSQMKQLFSHLIINSIKYTKKGVNPQIKISAVQPSPEEIKHVNANSSRNYTKIMIKDNGMGFTKDFENLIFDPFYKLHSNEDHYGSGLGLTIVHKIVSNHNGFIQVSSKPEKGTIICIYLPV</sequence>
<dbReference type="PROSITE" id="PS50109">
    <property type="entry name" value="HIS_KIN"/>
    <property type="match status" value="1"/>
</dbReference>
<dbReference type="GO" id="GO:0000156">
    <property type="term" value="F:phosphorelay response regulator activity"/>
    <property type="evidence" value="ECO:0007669"/>
    <property type="project" value="InterPro"/>
</dbReference>
<dbReference type="Gene3D" id="3.30.450.20">
    <property type="entry name" value="PAS domain"/>
    <property type="match status" value="1"/>
</dbReference>
<gene>
    <name evidence="11" type="primary">cheR2_1</name>
    <name evidence="11" type="ORF">BB050_02783</name>
</gene>
<dbReference type="InterPro" id="IPR000014">
    <property type="entry name" value="PAS"/>
</dbReference>
<feature type="coiled-coil region" evidence="7">
    <location>
        <begin position="630"/>
        <end position="706"/>
    </location>
</feature>
<dbReference type="GO" id="GO:0032259">
    <property type="term" value="P:methylation"/>
    <property type="evidence" value="ECO:0007669"/>
    <property type="project" value="UniProtKB-KW"/>
</dbReference>
<dbReference type="SUPFAM" id="SSF47384">
    <property type="entry name" value="Homodimeric domain of signal transducing histidine kinase"/>
    <property type="match status" value="1"/>
</dbReference>
<name>A0AAC9D337_9FLAO</name>
<evidence type="ECO:0000256" key="1">
    <source>
        <dbReference type="ARBA" id="ARBA00001541"/>
    </source>
</evidence>
<feature type="domain" description="CheB-type methylesterase" evidence="9">
    <location>
        <begin position="12"/>
        <end position="160"/>
    </location>
</feature>
<dbReference type="InterPro" id="IPR005467">
    <property type="entry name" value="His_kinase_dom"/>
</dbReference>
<evidence type="ECO:0000256" key="7">
    <source>
        <dbReference type="SAM" id="Coils"/>
    </source>
</evidence>
<dbReference type="Pfam" id="PF03705">
    <property type="entry name" value="CheR_N"/>
    <property type="match status" value="1"/>
</dbReference>
<dbReference type="SUPFAM" id="SSF47757">
    <property type="entry name" value="Chemotaxis receptor methyltransferase CheR, N-terminal domain"/>
    <property type="match status" value="1"/>
</dbReference>
<dbReference type="SMART" id="SM00387">
    <property type="entry name" value="HATPase_c"/>
    <property type="match status" value="1"/>
</dbReference>
<dbReference type="SUPFAM" id="SSF55874">
    <property type="entry name" value="ATPase domain of HSP90 chaperone/DNA topoisomerase II/histidine kinase"/>
    <property type="match status" value="1"/>
</dbReference>
<keyword evidence="4 11" id="KW-0808">Transferase</keyword>
<dbReference type="GO" id="GO:0006935">
    <property type="term" value="P:chemotaxis"/>
    <property type="evidence" value="ECO:0007669"/>
    <property type="project" value="InterPro"/>
</dbReference>
<feature type="domain" description="CheR-type methyltransferase" evidence="10">
    <location>
        <begin position="218"/>
        <end position="480"/>
    </location>
</feature>
<dbReference type="Gene3D" id="1.10.155.10">
    <property type="entry name" value="Chemotaxis receptor methyltransferase CheR, N-terminal domain"/>
    <property type="match status" value="1"/>
</dbReference>
<dbReference type="InterPro" id="IPR022641">
    <property type="entry name" value="CheR_N"/>
</dbReference>
<dbReference type="EMBL" id="CP016907">
    <property type="protein sequence ID" value="AOC95878.1"/>
    <property type="molecule type" value="Genomic_DNA"/>
</dbReference>
<dbReference type="GO" id="GO:0008983">
    <property type="term" value="F:protein-glutamate O-methyltransferase activity"/>
    <property type="evidence" value="ECO:0007669"/>
    <property type="project" value="UniProtKB-EC"/>
</dbReference>
<dbReference type="RefSeq" id="WP_066033926.1">
    <property type="nucleotide sequence ID" value="NZ_CP016907.1"/>
</dbReference>
<evidence type="ECO:0000259" key="8">
    <source>
        <dbReference type="PROSITE" id="PS50109"/>
    </source>
</evidence>
<dbReference type="AlphaFoldDB" id="A0AAC9D337"/>
<dbReference type="KEGG" id="fjg:BB050_02783"/>
<dbReference type="SUPFAM" id="SSF53335">
    <property type="entry name" value="S-adenosyl-L-methionine-dependent methyltransferases"/>
    <property type="match status" value="1"/>
</dbReference>
<evidence type="ECO:0000259" key="9">
    <source>
        <dbReference type="PROSITE" id="PS50122"/>
    </source>
</evidence>
<dbReference type="InterPro" id="IPR035909">
    <property type="entry name" value="CheB_C"/>
</dbReference>
<dbReference type="InterPro" id="IPR029063">
    <property type="entry name" value="SAM-dependent_MTases_sf"/>
</dbReference>
<dbReference type="PROSITE" id="PS50123">
    <property type="entry name" value="CHER"/>
    <property type="match status" value="1"/>
</dbReference>
<keyword evidence="5" id="KW-0949">S-adenosyl-L-methionine</keyword>
<dbReference type="Pfam" id="PF01739">
    <property type="entry name" value="CheR"/>
    <property type="match status" value="1"/>
</dbReference>
<dbReference type="Pfam" id="PF00989">
    <property type="entry name" value="PAS"/>
    <property type="match status" value="1"/>
</dbReference>
<accession>A0AAC9D337</accession>
<comment type="catalytic activity">
    <reaction evidence="1">
        <text>L-glutamyl-[protein] + S-adenosyl-L-methionine = [protein]-L-glutamate 5-O-methyl ester + S-adenosyl-L-homocysteine</text>
        <dbReference type="Rhea" id="RHEA:24452"/>
        <dbReference type="Rhea" id="RHEA-COMP:10208"/>
        <dbReference type="Rhea" id="RHEA-COMP:10311"/>
        <dbReference type="ChEBI" id="CHEBI:29973"/>
        <dbReference type="ChEBI" id="CHEBI:57856"/>
        <dbReference type="ChEBI" id="CHEBI:59789"/>
        <dbReference type="ChEBI" id="CHEBI:82795"/>
        <dbReference type="EC" id="2.1.1.80"/>
    </reaction>
</comment>
<comment type="caution">
    <text evidence="6">Lacks conserved residue(s) required for the propagation of feature annotation.</text>
</comment>
<dbReference type="SUPFAM" id="SSF52738">
    <property type="entry name" value="Methylesterase CheB, C-terminal domain"/>
    <property type="match status" value="1"/>
</dbReference>
<feature type="domain" description="Histidine kinase" evidence="8">
    <location>
        <begin position="854"/>
        <end position="1078"/>
    </location>
</feature>
<dbReference type="GO" id="GO:0008984">
    <property type="term" value="F:protein-glutamate methylesterase activity"/>
    <property type="evidence" value="ECO:0007669"/>
    <property type="project" value="InterPro"/>
</dbReference>
<dbReference type="InterPro" id="IPR013767">
    <property type="entry name" value="PAS_fold"/>
</dbReference>